<proteinExistence type="predicted"/>
<sequence length="105" mass="12289">MTRRCRIDDCTHEARTGRRICGMHRQRIWRHGDPNFTEWTVADEQDVQTIIREARPAPGLTRLERIQVAQGLTQHGLPAQEIARILDVTPRTVYRWRSEGFRQAA</sequence>
<dbReference type="EMBL" id="JALDAX010000038">
    <property type="protein sequence ID" value="MCI3246484.1"/>
    <property type="molecule type" value="Genomic_DNA"/>
</dbReference>
<comment type="caution">
    <text evidence="1">The sequence shown here is derived from an EMBL/GenBank/DDBJ whole genome shotgun (WGS) entry which is preliminary data.</text>
</comment>
<organism evidence="1 2">
    <name type="scientific">Streptomyces spinosisporus</name>
    <dbReference type="NCBI Taxonomy" id="2927582"/>
    <lineage>
        <taxon>Bacteria</taxon>
        <taxon>Bacillati</taxon>
        <taxon>Actinomycetota</taxon>
        <taxon>Actinomycetes</taxon>
        <taxon>Kitasatosporales</taxon>
        <taxon>Streptomycetaceae</taxon>
        <taxon>Streptomyces</taxon>
    </lineage>
</organism>
<keyword evidence="2" id="KW-1185">Reference proteome</keyword>
<dbReference type="Gene3D" id="1.10.10.10">
    <property type="entry name" value="Winged helix-like DNA-binding domain superfamily/Winged helix DNA-binding domain"/>
    <property type="match status" value="1"/>
</dbReference>
<gene>
    <name evidence="1" type="ORF">MQN93_43070</name>
</gene>
<dbReference type="InterPro" id="IPR036388">
    <property type="entry name" value="WH-like_DNA-bd_sf"/>
</dbReference>
<dbReference type="RefSeq" id="WP_242713816.1">
    <property type="nucleotide sequence ID" value="NZ_JALDAX010000038.1"/>
</dbReference>
<accession>A0ABS9XWM4</accession>
<dbReference type="Proteomes" id="UP001165270">
    <property type="component" value="Unassembled WGS sequence"/>
</dbReference>
<reference evidence="1" key="1">
    <citation type="submission" date="2022-03" db="EMBL/GenBank/DDBJ databases">
        <title>Streptomyces 7R015 and 7R016 isolated from Barleria lupulina in Thailand.</title>
        <authorList>
            <person name="Kanchanasin P."/>
            <person name="Phongsopitanun W."/>
            <person name="Tanasupawat S."/>
        </authorList>
    </citation>
    <scope>NUCLEOTIDE SEQUENCE</scope>
    <source>
        <strain evidence="1">7R016</strain>
    </source>
</reference>
<evidence type="ECO:0000313" key="1">
    <source>
        <dbReference type="EMBL" id="MCI3246484.1"/>
    </source>
</evidence>
<protein>
    <submittedName>
        <fullName evidence="1">Helix-turn-helix domain-containing protein</fullName>
    </submittedName>
</protein>
<dbReference type="Pfam" id="PF13384">
    <property type="entry name" value="HTH_23"/>
    <property type="match status" value="1"/>
</dbReference>
<evidence type="ECO:0000313" key="2">
    <source>
        <dbReference type="Proteomes" id="UP001165270"/>
    </source>
</evidence>
<name>A0ABS9XWM4_9ACTN</name>